<comment type="caution">
    <text evidence="2">The sequence shown here is derived from an EMBL/GenBank/DDBJ whole genome shotgun (WGS) entry which is preliminary data.</text>
</comment>
<evidence type="ECO:0000313" key="2">
    <source>
        <dbReference type="EMBL" id="MDR6237676.1"/>
    </source>
</evidence>
<evidence type="ECO:0000313" key="3">
    <source>
        <dbReference type="Proteomes" id="UP001185092"/>
    </source>
</evidence>
<dbReference type="InterPro" id="IPR000836">
    <property type="entry name" value="PRTase_dom"/>
</dbReference>
<dbReference type="PANTHER" id="PTHR11608">
    <property type="entry name" value="BIFUNCTIONAL PROTEIN PYRR"/>
    <property type="match status" value="1"/>
</dbReference>
<dbReference type="Gene3D" id="3.40.50.2020">
    <property type="match status" value="1"/>
</dbReference>
<dbReference type="Proteomes" id="UP001185092">
    <property type="component" value="Unassembled WGS sequence"/>
</dbReference>
<name>A0AAE3XKZ4_9BACT</name>
<dbReference type="EC" id="2.4.2.9" evidence="2"/>
<dbReference type="EMBL" id="JAVDQD010000001">
    <property type="protein sequence ID" value="MDR6237676.1"/>
    <property type="molecule type" value="Genomic_DNA"/>
</dbReference>
<dbReference type="PANTHER" id="PTHR11608:SF0">
    <property type="entry name" value="BIFUNCTIONAL PROTEIN PYRR"/>
    <property type="match status" value="1"/>
</dbReference>
<accession>A0AAE3XKZ4</accession>
<keyword evidence="2" id="KW-0808">Transferase</keyword>
<dbReference type="AlphaFoldDB" id="A0AAE3XKZ4"/>
<gene>
    <name evidence="2" type="ORF">HNQ88_000652</name>
</gene>
<evidence type="ECO:0000259" key="1">
    <source>
        <dbReference type="Pfam" id="PF00156"/>
    </source>
</evidence>
<keyword evidence="2" id="KW-0328">Glycosyltransferase</keyword>
<keyword evidence="3" id="KW-1185">Reference proteome</keyword>
<dbReference type="CDD" id="cd06223">
    <property type="entry name" value="PRTases_typeI"/>
    <property type="match status" value="1"/>
</dbReference>
<dbReference type="GO" id="GO:0004845">
    <property type="term" value="F:uracil phosphoribosyltransferase activity"/>
    <property type="evidence" value="ECO:0007669"/>
    <property type="project" value="UniProtKB-EC"/>
</dbReference>
<dbReference type="RefSeq" id="WP_309937143.1">
    <property type="nucleotide sequence ID" value="NZ_AP025305.1"/>
</dbReference>
<dbReference type="InterPro" id="IPR029057">
    <property type="entry name" value="PRTase-like"/>
</dbReference>
<organism evidence="2 3">
    <name type="scientific">Aureibacter tunicatorum</name>
    <dbReference type="NCBI Taxonomy" id="866807"/>
    <lineage>
        <taxon>Bacteria</taxon>
        <taxon>Pseudomonadati</taxon>
        <taxon>Bacteroidota</taxon>
        <taxon>Cytophagia</taxon>
        <taxon>Cytophagales</taxon>
        <taxon>Persicobacteraceae</taxon>
        <taxon>Aureibacter</taxon>
    </lineage>
</organism>
<reference evidence="2" key="1">
    <citation type="submission" date="2023-07" db="EMBL/GenBank/DDBJ databases">
        <title>Genomic Encyclopedia of Type Strains, Phase IV (KMG-IV): sequencing the most valuable type-strain genomes for metagenomic binning, comparative biology and taxonomic classification.</title>
        <authorList>
            <person name="Goeker M."/>
        </authorList>
    </citation>
    <scope>NUCLEOTIDE SEQUENCE</scope>
    <source>
        <strain evidence="2">DSM 26174</strain>
    </source>
</reference>
<dbReference type="InterPro" id="IPR050137">
    <property type="entry name" value="PyrR_bifunctional"/>
</dbReference>
<dbReference type="SUPFAM" id="SSF53271">
    <property type="entry name" value="PRTase-like"/>
    <property type="match status" value="1"/>
</dbReference>
<dbReference type="Pfam" id="PF00156">
    <property type="entry name" value="Pribosyltran"/>
    <property type="match status" value="1"/>
</dbReference>
<proteinExistence type="predicted"/>
<protein>
    <submittedName>
        <fullName evidence="2">Pyrimidine operon attenuation protein/uracil phosphoribosyltransferase</fullName>
        <ecNumber evidence="2">2.4.2.9</ecNumber>
    </submittedName>
</protein>
<sequence length="169" mass="18909">MMNQINNQILSQVQSEQKIRRISYQILESNFEEEEIFIAGIDGTGYAFAELLTQALSSITSKDIKLVKISIDKKNPIDSQIIIDEKVESMKGKVLIVADDVLNSGKTLLHSLKPFLEIPLKKIEIAVLVNRSHTRFPVAPAYSGLELSTTMSEHIEVEIKDGKAVAYLH</sequence>
<feature type="domain" description="Phosphoribosyltransferase" evidence="1">
    <location>
        <begin position="7"/>
        <end position="157"/>
    </location>
</feature>